<dbReference type="InterPro" id="IPR007110">
    <property type="entry name" value="Ig-like_dom"/>
</dbReference>
<dbReference type="InterPro" id="IPR013098">
    <property type="entry name" value="Ig_I-set"/>
</dbReference>
<dbReference type="Gene3D" id="2.60.40.10">
    <property type="entry name" value="Immunoglobulins"/>
    <property type="match status" value="1"/>
</dbReference>
<dbReference type="InterPro" id="IPR013783">
    <property type="entry name" value="Ig-like_fold"/>
</dbReference>
<sequence>MIFFLSFLYLKKIDHIVDHIGPYFIREPPQQVIFSNNTGAVIYCSVNGNPMPKVYWETKNDQIITDVTGIRHVRHDNALIFQQFSTKDYRPDLHSQTYRCCAENSVGIIKSRYVQVRAGKCVSVEISDFILF</sequence>
<evidence type="ECO:0000313" key="2">
    <source>
        <dbReference type="EMBL" id="KAH9415975.1"/>
    </source>
</evidence>
<dbReference type="SUPFAM" id="SSF48726">
    <property type="entry name" value="Immunoglobulin"/>
    <property type="match status" value="1"/>
</dbReference>
<reference evidence="2 3" key="1">
    <citation type="journal article" date="2018" name="J. Allergy Clin. Immunol.">
        <title>High-quality assembly of Dermatophagoides pteronyssinus genome and transcriptome reveals a wide range of novel allergens.</title>
        <authorList>
            <person name="Liu X.Y."/>
            <person name="Yang K.Y."/>
            <person name="Wang M.Q."/>
            <person name="Kwok J.S."/>
            <person name="Zeng X."/>
            <person name="Yang Z."/>
            <person name="Xiao X.J."/>
            <person name="Lau C.P."/>
            <person name="Li Y."/>
            <person name="Huang Z.M."/>
            <person name="Ba J.G."/>
            <person name="Yim A.K."/>
            <person name="Ouyang C.Y."/>
            <person name="Ngai S.M."/>
            <person name="Chan T.F."/>
            <person name="Leung E.L."/>
            <person name="Liu L."/>
            <person name="Liu Z.G."/>
            <person name="Tsui S.K."/>
        </authorList>
    </citation>
    <scope>NUCLEOTIDE SEQUENCE [LARGE SCALE GENOMIC DNA]</scope>
    <source>
        <strain evidence="2">Derp</strain>
    </source>
</reference>
<dbReference type="EMBL" id="NJHN03000095">
    <property type="protein sequence ID" value="KAH9415975.1"/>
    <property type="molecule type" value="Genomic_DNA"/>
</dbReference>
<dbReference type="PROSITE" id="PS50835">
    <property type="entry name" value="IG_LIKE"/>
    <property type="match status" value="1"/>
</dbReference>
<protein>
    <recommendedName>
        <fullName evidence="1">Ig-like domain-containing protein</fullName>
    </recommendedName>
</protein>
<keyword evidence="3" id="KW-1185">Reference proteome</keyword>
<dbReference type="Pfam" id="PF07679">
    <property type="entry name" value="I-set"/>
    <property type="match status" value="1"/>
</dbReference>
<feature type="domain" description="Ig-like" evidence="1">
    <location>
        <begin position="22"/>
        <end position="115"/>
    </location>
</feature>
<evidence type="ECO:0000313" key="3">
    <source>
        <dbReference type="Proteomes" id="UP000887458"/>
    </source>
</evidence>
<name>A0ABQ8J0C7_DERPT</name>
<organism evidence="2 3">
    <name type="scientific">Dermatophagoides pteronyssinus</name>
    <name type="common">European house dust mite</name>
    <dbReference type="NCBI Taxonomy" id="6956"/>
    <lineage>
        <taxon>Eukaryota</taxon>
        <taxon>Metazoa</taxon>
        <taxon>Ecdysozoa</taxon>
        <taxon>Arthropoda</taxon>
        <taxon>Chelicerata</taxon>
        <taxon>Arachnida</taxon>
        <taxon>Acari</taxon>
        <taxon>Acariformes</taxon>
        <taxon>Sarcoptiformes</taxon>
        <taxon>Astigmata</taxon>
        <taxon>Psoroptidia</taxon>
        <taxon>Analgoidea</taxon>
        <taxon>Pyroglyphidae</taxon>
        <taxon>Dermatophagoidinae</taxon>
        <taxon>Dermatophagoides</taxon>
    </lineage>
</organism>
<reference evidence="2 3" key="2">
    <citation type="journal article" date="2022" name="Mol. Biol. Evol.">
        <title>Comparative Genomics Reveals Insights into the Divergent Evolution of Astigmatic Mites and Household Pest Adaptations.</title>
        <authorList>
            <person name="Xiong Q."/>
            <person name="Wan A.T."/>
            <person name="Liu X."/>
            <person name="Fung C.S."/>
            <person name="Xiao X."/>
            <person name="Malainual N."/>
            <person name="Hou J."/>
            <person name="Wang L."/>
            <person name="Wang M."/>
            <person name="Yang K.Y."/>
            <person name="Cui Y."/>
            <person name="Leung E.L."/>
            <person name="Nong W."/>
            <person name="Shin S.K."/>
            <person name="Au S.W."/>
            <person name="Jeong K.Y."/>
            <person name="Chew F.T."/>
            <person name="Hui J.H."/>
            <person name="Leung T.F."/>
            <person name="Tungtrongchitr A."/>
            <person name="Zhong N."/>
            <person name="Liu Z."/>
            <person name="Tsui S.K."/>
        </authorList>
    </citation>
    <scope>NUCLEOTIDE SEQUENCE [LARGE SCALE GENOMIC DNA]</scope>
    <source>
        <strain evidence="2">Derp</strain>
    </source>
</reference>
<comment type="caution">
    <text evidence="2">The sequence shown here is derived from an EMBL/GenBank/DDBJ whole genome shotgun (WGS) entry which is preliminary data.</text>
</comment>
<evidence type="ECO:0000259" key="1">
    <source>
        <dbReference type="PROSITE" id="PS50835"/>
    </source>
</evidence>
<dbReference type="Proteomes" id="UP000887458">
    <property type="component" value="Unassembled WGS sequence"/>
</dbReference>
<accession>A0ABQ8J0C7</accession>
<dbReference type="InterPro" id="IPR036179">
    <property type="entry name" value="Ig-like_dom_sf"/>
</dbReference>
<gene>
    <name evidence="2" type="ORF">DERP_000470</name>
</gene>
<proteinExistence type="predicted"/>